<gene>
    <name evidence="2" type="ORF">BJP34_31635</name>
</gene>
<dbReference type="PANTHER" id="PTHR39165">
    <property type="entry name" value="IG HYPOTHETICAL 17883"/>
    <property type="match status" value="1"/>
</dbReference>
<protein>
    <recommendedName>
        <fullName evidence="4">DUF456 domain-containing protein</fullName>
    </recommendedName>
</protein>
<keyword evidence="1" id="KW-1133">Transmembrane helix</keyword>
<proteinExistence type="predicted"/>
<dbReference type="OrthoDB" id="428631at2"/>
<dbReference type="InterPro" id="IPR007403">
    <property type="entry name" value="DUF456"/>
</dbReference>
<dbReference type="AlphaFoldDB" id="A0A1D8U0I0"/>
<name>A0A1D8U0I0_9CYAN</name>
<organism evidence="2 3">
    <name type="scientific">Moorena producens PAL-8-15-08-1</name>
    <dbReference type="NCBI Taxonomy" id="1458985"/>
    <lineage>
        <taxon>Bacteria</taxon>
        <taxon>Bacillati</taxon>
        <taxon>Cyanobacteriota</taxon>
        <taxon>Cyanophyceae</taxon>
        <taxon>Coleofasciculales</taxon>
        <taxon>Coleofasciculaceae</taxon>
        <taxon>Moorena</taxon>
    </lineage>
</organism>
<dbReference type="Proteomes" id="UP000177870">
    <property type="component" value="Chromosome"/>
</dbReference>
<evidence type="ECO:0008006" key="4">
    <source>
        <dbReference type="Google" id="ProtNLM"/>
    </source>
</evidence>
<evidence type="ECO:0000256" key="1">
    <source>
        <dbReference type="SAM" id="Phobius"/>
    </source>
</evidence>
<dbReference type="Pfam" id="PF04306">
    <property type="entry name" value="DUF456"/>
    <property type="match status" value="1"/>
</dbReference>
<accession>A0A1D8U0I0</accession>
<evidence type="ECO:0000313" key="2">
    <source>
        <dbReference type="EMBL" id="AOX03388.1"/>
    </source>
</evidence>
<dbReference type="STRING" id="1458985.BJP34_31635"/>
<feature type="transmembrane region" description="Helical" evidence="1">
    <location>
        <begin position="50"/>
        <end position="73"/>
    </location>
</feature>
<keyword evidence="1" id="KW-0472">Membrane</keyword>
<feature type="transmembrane region" description="Helical" evidence="1">
    <location>
        <begin position="108"/>
        <end position="126"/>
    </location>
</feature>
<sequence length="179" mass="18846">MWLIILYWFLILLMLVGIIGSVVPGIPGAMLILAATLIWGIAEGFSSVTWALGVAIFVLLLGMGVDFLAAYWGAKKAGASNWGQIGSIIGLFMGVFGLLPALPFGGPLLGILLGPLLGAFLGEFFYQRKLKLQPRIKQSFKAGLGIVVGSLVGNLIQGMLAIATVVVFIFTTWPPGAGI</sequence>
<dbReference type="EMBL" id="CP017599">
    <property type="protein sequence ID" value="AOX03388.1"/>
    <property type="molecule type" value="Genomic_DNA"/>
</dbReference>
<reference evidence="3" key="1">
    <citation type="submission" date="2016-10" db="EMBL/GenBank/DDBJ databases">
        <title>Comparative genomics uncovers the prolific and rare metabolic potential of the cyanobacterial genus Moorea.</title>
        <authorList>
            <person name="Leao T."/>
            <person name="Castelao G."/>
            <person name="Korobeynikov A."/>
            <person name="Monroe E.A."/>
            <person name="Podell S."/>
            <person name="Glukhov E."/>
            <person name="Allen E."/>
            <person name="Gerwick W.H."/>
            <person name="Gerwick L."/>
        </authorList>
    </citation>
    <scope>NUCLEOTIDE SEQUENCE [LARGE SCALE GENOMIC DNA]</scope>
    <source>
        <strain evidence="3">PAL-8-15-08-1</strain>
    </source>
</reference>
<feature type="transmembrane region" description="Helical" evidence="1">
    <location>
        <begin position="146"/>
        <end position="170"/>
    </location>
</feature>
<feature type="transmembrane region" description="Helical" evidence="1">
    <location>
        <begin position="85"/>
        <end position="102"/>
    </location>
</feature>
<dbReference type="KEGG" id="mpro:BJP34_31635"/>
<dbReference type="RefSeq" id="WP_070395769.1">
    <property type="nucleotide sequence ID" value="NZ_CP017599.1"/>
</dbReference>
<dbReference type="PANTHER" id="PTHR39165:SF1">
    <property type="entry name" value="DUF456 DOMAIN-CONTAINING PROTEIN"/>
    <property type="match status" value="1"/>
</dbReference>
<evidence type="ECO:0000313" key="3">
    <source>
        <dbReference type="Proteomes" id="UP000177870"/>
    </source>
</evidence>
<keyword evidence="1" id="KW-0812">Transmembrane</keyword>